<evidence type="ECO:0000256" key="2">
    <source>
        <dbReference type="ARBA" id="ARBA00022679"/>
    </source>
</evidence>
<evidence type="ECO:0000256" key="4">
    <source>
        <dbReference type="SAM" id="MobiDB-lite"/>
    </source>
</evidence>
<comment type="caution">
    <text evidence="6">The sequence shown here is derived from an EMBL/GenBank/DDBJ whole genome shotgun (WGS) entry which is preliminary data.</text>
</comment>
<dbReference type="Pfam" id="PF13649">
    <property type="entry name" value="Methyltransf_25"/>
    <property type="match status" value="1"/>
</dbReference>
<dbReference type="RefSeq" id="WP_184572896.1">
    <property type="nucleotide sequence ID" value="NZ_JACHJL010000007.1"/>
</dbReference>
<dbReference type="AlphaFoldDB" id="A0A7W9QA07"/>
<dbReference type="CDD" id="cd02440">
    <property type="entry name" value="AdoMet_MTases"/>
    <property type="match status" value="1"/>
</dbReference>
<dbReference type="Proteomes" id="UP000588098">
    <property type="component" value="Unassembled WGS sequence"/>
</dbReference>
<evidence type="ECO:0000256" key="3">
    <source>
        <dbReference type="ARBA" id="ARBA00022691"/>
    </source>
</evidence>
<dbReference type="PANTHER" id="PTHR43464:SF19">
    <property type="entry name" value="UBIQUINONE BIOSYNTHESIS O-METHYLTRANSFERASE, MITOCHONDRIAL"/>
    <property type="match status" value="1"/>
</dbReference>
<dbReference type="Gene3D" id="3.40.50.150">
    <property type="entry name" value="Vaccinia Virus protein VP39"/>
    <property type="match status" value="1"/>
</dbReference>
<dbReference type="PANTHER" id="PTHR43464">
    <property type="entry name" value="METHYLTRANSFERASE"/>
    <property type="match status" value="1"/>
</dbReference>
<proteinExistence type="predicted"/>
<keyword evidence="3" id="KW-0949">S-adenosyl-L-methionine</keyword>
<evidence type="ECO:0000256" key="1">
    <source>
        <dbReference type="ARBA" id="ARBA00022603"/>
    </source>
</evidence>
<dbReference type="InterPro" id="IPR029063">
    <property type="entry name" value="SAM-dependent_MTases_sf"/>
</dbReference>
<keyword evidence="1 6" id="KW-0489">Methyltransferase</keyword>
<feature type="region of interest" description="Disordered" evidence="4">
    <location>
        <begin position="188"/>
        <end position="212"/>
    </location>
</feature>
<keyword evidence="7" id="KW-1185">Reference proteome</keyword>
<feature type="domain" description="Methyltransferase" evidence="5">
    <location>
        <begin position="45"/>
        <end position="138"/>
    </location>
</feature>
<dbReference type="InterPro" id="IPR041698">
    <property type="entry name" value="Methyltransf_25"/>
</dbReference>
<keyword evidence="2 6" id="KW-0808">Transferase</keyword>
<gene>
    <name evidence="6" type="ORF">FHS42_003379</name>
</gene>
<dbReference type="SUPFAM" id="SSF53335">
    <property type="entry name" value="S-adenosyl-L-methionine-dependent methyltransferases"/>
    <property type="match status" value="1"/>
</dbReference>
<sequence length="212" mass="23000">MTDTHTPTAEEFWDARYQASDRVFSGNPNTALLRETAELIPGRALDLGCGEGGDAIWLAEQGWHVTATDISPTALRRGADHAATAGVGDRIDWQQHDLANSFPAGAFDLVSAHFLHSPVELPRGEVLRTAAGAVAPGGTLLIVGHAGFPPWEAEPDPEVHFPTPDEVLADLALPMDRWDVLTADTYQRPLIGPDQRPTTRPDNTLRLRRHPA</sequence>
<reference evidence="6 7" key="1">
    <citation type="submission" date="2020-08" db="EMBL/GenBank/DDBJ databases">
        <title>Genomic Encyclopedia of Type Strains, Phase III (KMG-III): the genomes of soil and plant-associated and newly described type strains.</title>
        <authorList>
            <person name="Whitman W."/>
        </authorList>
    </citation>
    <scope>NUCLEOTIDE SEQUENCE [LARGE SCALE GENOMIC DNA]</scope>
    <source>
        <strain evidence="6 7">CECT 8305</strain>
    </source>
</reference>
<organism evidence="6 7">
    <name type="scientific">Streptomyces zagrosensis</name>
    <dbReference type="NCBI Taxonomy" id="1042984"/>
    <lineage>
        <taxon>Bacteria</taxon>
        <taxon>Bacillati</taxon>
        <taxon>Actinomycetota</taxon>
        <taxon>Actinomycetes</taxon>
        <taxon>Kitasatosporales</taxon>
        <taxon>Streptomycetaceae</taxon>
        <taxon>Streptomyces</taxon>
    </lineage>
</organism>
<accession>A0A7W9QA07</accession>
<evidence type="ECO:0000313" key="6">
    <source>
        <dbReference type="EMBL" id="MBB5936304.1"/>
    </source>
</evidence>
<evidence type="ECO:0000259" key="5">
    <source>
        <dbReference type="Pfam" id="PF13649"/>
    </source>
</evidence>
<dbReference type="GO" id="GO:0008168">
    <property type="term" value="F:methyltransferase activity"/>
    <property type="evidence" value="ECO:0007669"/>
    <property type="project" value="UniProtKB-KW"/>
</dbReference>
<protein>
    <submittedName>
        <fullName evidence="6">SAM-dependent methyltransferase</fullName>
    </submittedName>
</protein>
<dbReference type="GO" id="GO:0032259">
    <property type="term" value="P:methylation"/>
    <property type="evidence" value="ECO:0007669"/>
    <property type="project" value="UniProtKB-KW"/>
</dbReference>
<name>A0A7W9QA07_9ACTN</name>
<dbReference type="EMBL" id="JACHJL010000007">
    <property type="protein sequence ID" value="MBB5936304.1"/>
    <property type="molecule type" value="Genomic_DNA"/>
</dbReference>
<evidence type="ECO:0000313" key="7">
    <source>
        <dbReference type="Proteomes" id="UP000588098"/>
    </source>
</evidence>